<feature type="compositionally biased region" description="Low complexity" evidence="1">
    <location>
        <begin position="129"/>
        <end position="156"/>
    </location>
</feature>
<dbReference type="EMBL" id="AY117439">
    <property type="protein sequence ID" value="AAM77982.1"/>
    <property type="molecule type" value="Genomic_DNA"/>
</dbReference>
<feature type="region of interest" description="Disordered" evidence="1">
    <location>
        <begin position="116"/>
        <end position="226"/>
    </location>
</feature>
<organism evidence="2">
    <name type="scientific">Streptomyces carzinostaticus subsp. neocarzinostaticus</name>
    <dbReference type="NCBI Taxonomy" id="167636"/>
    <lineage>
        <taxon>Bacteria</taxon>
        <taxon>Bacillati</taxon>
        <taxon>Actinomycetota</taxon>
        <taxon>Actinomycetes</taxon>
        <taxon>Kitasatosporales</taxon>
        <taxon>Streptomycetaceae</taxon>
        <taxon>Streptomyces</taxon>
    </lineage>
</organism>
<proteinExistence type="predicted"/>
<feature type="compositionally biased region" description="Basic residues" evidence="1">
    <location>
        <begin position="174"/>
        <end position="185"/>
    </location>
</feature>
<evidence type="ECO:0000313" key="2">
    <source>
        <dbReference type="EMBL" id="AAM77982.1"/>
    </source>
</evidence>
<evidence type="ECO:0000256" key="1">
    <source>
        <dbReference type="SAM" id="MobiDB-lite"/>
    </source>
</evidence>
<reference evidence="2" key="1">
    <citation type="journal article" date="2005" name="Chem. Biol.">
        <title>The neocarzinostatin biosynthetic gene cluster from Streptomyces carzinostaticus ATCC 15944 involving two iterative type I polyketide synthases.</title>
        <authorList>
            <person name="Liu W."/>
            <person name="Nonaka K."/>
            <person name="Nie L."/>
            <person name="Zhang J."/>
            <person name="Christenson S.D."/>
            <person name="Bae J."/>
            <person name="Van Lanen S.G."/>
            <person name="Zazopoulos E."/>
            <person name="Farnet C.M."/>
            <person name="Yang C.F."/>
            <person name="Shen B."/>
        </authorList>
    </citation>
    <scope>NUCLEOTIDE SEQUENCE</scope>
    <source>
        <strain evidence="2">ATCC 15944</strain>
    </source>
</reference>
<feature type="compositionally biased region" description="Low complexity" evidence="1">
    <location>
        <begin position="206"/>
        <end position="217"/>
    </location>
</feature>
<sequence length="226" mass="23092">MILHSQGPSRPGQASVRAAQVRVSAVLARADAWLPSRRGRQSMSYIPLLDSTPRNALISGCRRTSVGCHAEGPTSALATVAPAYTADSARLAAAALMRLFMDQGVPGFGFADPQGLEDGLGTGEGASTAPVGAADGRGAAGPGSRAAGAPTTAASGPPVPSRAATAEAESPLALRRRRRRVRFARRGIVTGRTQAEEGRHGRHVNAAPPTTAPGDPAVVHGGEEER</sequence>
<accession>Q84HD0</accession>
<name>Q84HD0_STRCZ</name>
<dbReference type="AlphaFoldDB" id="Q84HD0"/>
<protein>
    <submittedName>
        <fullName evidence="2">Uncharacterized protein</fullName>
    </submittedName>
</protein>